<dbReference type="Pfam" id="PF00881">
    <property type="entry name" value="Nitroreductase"/>
    <property type="match status" value="1"/>
</dbReference>
<dbReference type="EMBL" id="QMFB01000015">
    <property type="protein sequence ID" value="RAV18775.1"/>
    <property type="molecule type" value="Genomic_DNA"/>
</dbReference>
<comment type="caution">
    <text evidence="4">The sequence shown here is derived from an EMBL/GenBank/DDBJ whole genome shotgun (WGS) entry which is preliminary data.</text>
</comment>
<keyword evidence="5" id="KW-1185">Reference proteome</keyword>
<evidence type="ECO:0000256" key="1">
    <source>
        <dbReference type="ARBA" id="ARBA00007118"/>
    </source>
</evidence>
<comment type="similarity">
    <text evidence="1">Belongs to the nitroreductase family.</text>
</comment>
<protein>
    <submittedName>
        <fullName evidence="4">Nitroreductase</fullName>
    </submittedName>
</protein>
<dbReference type="CDD" id="cd02138">
    <property type="entry name" value="TdsD-like"/>
    <property type="match status" value="1"/>
</dbReference>
<proteinExistence type="inferred from homology"/>
<dbReference type="OrthoDB" id="9782629at2"/>
<dbReference type="Gene3D" id="3.40.109.10">
    <property type="entry name" value="NADH Oxidase"/>
    <property type="match status" value="1"/>
</dbReference>
<dbReference type="InterPro" id="IPR029479">
    <property type="entry name" value="Nitroreductase"/>
</dbReference>
<evidence type="ECO:0000259" key="3">
    <source>
        <dbReference type="Pfam" id="PF00881"/>
    </source>
</evidence>
<evidence type="ECO:0000256" key="2">
    <source>
        <dbReference type="ARBA" id="ARBA00023002"/>
    </source>
</evidence>
<sequence>MSNQTLNPAEQLYSEVEAHRKADYPVAPLFLNRWSPRSYTESQVTDEVLNTVLEAARWAPSSSNLQPWRFVVAKTEEQRQAFHAFIRPNNRLWVEKAPVLILLASHRVNANGDPNGAHAFDTGAAWGLLALQAKLLGLSTRAIGGFDKEEARLSLHVPDEFELHAVIALGYQGDAETLHESFRDRETPNGRRPLQESIIEGRWEASE</sequence>
<dbReference type="PANTHER" id="PTHR43673">
    <property type="entry name" value="NAD(P)H NITROREDUCTASE YDGI-RELATED"/>
    <property type="match status" value="1"/>
</dbReference>
<dbReference type="GO" id="GO:0016491">
    <property type="term" value="F:oxidoreductase activity"/>
    <property type="evidence" value="ECO:0007669"/>
    <property type="project" value="UniProtKB-KW"/>
</dbReference>
<reference evidence="4 5" key="1">
    <citation type="journal article" date="2009" name="Int. J. Syst. Evol. Microbiol.">
        <title>Paenibacillus contaminans sp. nov., isolated from a contaminated laboratory plate.</title>
        <authorList>
            <person name="Chou J.H."/>
            <person name="Lee J.H."/>
            <person name="Lin M.C."/>
            <person name="Chang P.S."/>
            <person name="Arun A.B."/>
            <person name="Young C.C."/>
            <person name="Chen W.M."/>
        </authorList>
    </citation>
    <scope>NUCLEOTIDE SEQUENCE [LARGE SCALE GENOMIC DNA]</scope>
    <source>
        <strain evidence="4 5">CKOBP-6</strain>
    </source>
</reference>
<organism evidence="4 5">
    <name type="scientific">Paenibacillus contaminans</name>
    <dbReference type="NCBI Taxonomy" id="450362"/>
    <lineage>
        <taxon>Bacteria</taxon>
        <taxon>Bacillati</taxon>
        <taxon>Bacillota</taxon>
        <taxon>Bacilli</taxon>
        <taxon>Bacillales</taxon>
        <taxon>Paenibacillaceae</taxon>
        <taxon>Paenibacillus</taxon>
    </lineage>
</organism>
<dbReference type="InterPro" id="IPR000415">
    <property type="entry name" value="Nitroreductase-like"/>
</dbReference>
<gene>
    <name evidence="4" type="ORF">DQG23_23875</name>
</gene>
<keyword evidence="2" id="KW-0560">Oxidoreductase</keyword>
<evidence type="ECO:0000313" key="5">
    <source>
        <dbReference type="Proteomes" id="UP000250369"/>
    </source>
</evidence>
<dbReference type="SUPFAM" id="SSF55469">
    <property type="entry name" value="FMN-dependent nitroreductase-like"/>
    <property type="match status" value="1"/>
</dbReference>
<accession>A0A329MFS0</accession>
<name>A0A329MFS0_9BACL</name>
<dbReference type="PANTHER" id="PTHR43673:SF10">
    <property type="entry name" value="NADH DEHYDROGENASE_NAD(P)H NITROREDUCTASE XCC3605-RELATED"/>
    <property type="match status" value="1"/>
</dbReference>
<feature type="domain" description="Nitroreductase" evidence="3">
    <location>
        <begin position="32"/>
        <end position="83"/>
    </location>
</feature>
<dbReference type="RefSeq" id="WP_113033392.1">
    <property type="nucleotide sequence ID" value="NZ_QMFB01000015.1"/>
</dbReference>
<evidence type="ECO:0000313" key="4">
    <source>
        <dbReference type="EMBL" id="RAV18775.1"/>
    </source>
</evidence>
<dbReference type="Proteomes" id="UP000250369">
    <property type="component" value="Unassembled WGS sequence"/>
</dbReference>
<dbReference type="AlphaFoldDB" id="A0A329MFS0"/>